<sequence>MGIYVVVFRQNAHACSKRPHTDRTGNHHAKSFFMQTISKMLMIGSRRLQDDL</sequence>
<dbReference type="AlphaFoldDB" id="A0A379A9W7"/>
<accession>A0A379A9W7</accession>
<dbReference type="Proteomes" id="UP000254640">
    <property type="component" value="Unassembled WGS sequence"/>
</dbReference>
<name>A0A379A9W7_ENTAG</name>
<evidence type="ECO:0000313" key="1">
    <source>
        <dbReference type="EMBL" id="SUB14596.1"/>
    </source>
</evidence>
<reference evidence="1 2" key="1">
    <citation type="submission" date="2018-06" db="EMBL/GenBank/DDBJ databases">
        <authorList>
            <consortium name="Pathogen Informatics"/>
            <person name="Doyle S."/>
        </authorList>
    </citation>
    <scope>NUCLEOTIDE SEQUENCE [LARGE SCALE GENOMIC DNA]</scope>
    <source>
        <strain evidence="1 2">NCTC9381</strain>
    </source>
</reference>
<organism evidence="1 2">
    <name type="scientific">Enterobacter agglomerans</name>
    <name type="common">Erwinia herbicola</name>
    <name type="synonym">Pantoea agglomerans</name>
    <dbReference type="NCBI Taxonomy" id="549"/>
    <lineage>
        <taxon>Bacteria</taxon>
        <taxon>Pseudomonadati</taxon>
        <taxon>Pseudomonadota</taxon>
        <taxon>Gammaproteobacteria</taxon>
        <taxon>Enterobacterales</taxon>
        <taxon>Erwiniaceae</taxon>
        <taxon>Pantoea</taxon>
        <taxon>Pantoea agglomerans group</taxon>
    </lineage>
</organism>
<dbReference type="EMBL" id="UGSO01000001">
    <property type="protein sequence ID" value="SUB14596.1"/>
    <property type="molecule type" value="Genomic_DNA"/>
</dbReference>
<proteinExistence type="predicted"/>
<protein>
    <submittedName>
        <fullName evidence="1">Uncharacterized protein</fullName>
    </submittedName>
</protein>
<keyword evidence="2" id="KW-1185">Reference proteome</keyword>
<gene>
    <name evidence="1" type="ORF">NCTC9381_00445</name>
</gene>
<evidence type="ECO:0000313" key="2">
    <source>
        <dbReference type="Proteomes" id="UP000254640"/>
    </source>
</evidence>